<sequence length="49" mass="5062">MTQSALIVAATQQSEASNAGLNTAILGLIMLVGTGIVMWLLLKYGNRGA</sequence>
<comment type="caution">
    <text evidence="2">The sequence shown here is derived from an EMBL/GenBank/DDBJ whole genome shotgun (WGS) entry which is preliminary data.</text>
</comment>
<keyword evidence="1" id="KW-0812">Transmembrane</keyword>
<proteinExistence type="predicted"/>
<dbReference type="EMBL" id="JBHSQI010000003">
    <property type="protein sequence ID" value="MFC6153580.1"/>
    <property type="molecule type" value="Genomic_DNA"/>
</dbReference>
<evidence type="ECO:0000313" key="3">
    <source>
        <dbReference type="Proteomes" id="UP001596098"/>
    </source>
</evidence>
<gene>
    <name evidence="2" type="ORF">ACFPWU_07870</name>
</gene>
<reference evidence="3" key="1">
    <citation type="journal article" date="2019" name="Int. J. Syst. Evol. Microbiol.">
        <title>The Global Catalogue of Microorganisms (GCM) 10K type strain sequencing project: providing services to taxonomists for standard genome sequencing and annotation.</title>
        <authorList>
            <consortium name="The Broad Institute Genomics Platform"/>
            <consortium name="The Broad Institute Genome Sequencing Center for Infectious Disease"/>
            <person name="Wu L."/>
            <person name="Ma J."/>
        </authorList>
    </citation>
    <scope>NUCLEOTIDE SEQUENCE [LARGE SCALE GENOMIC DNA]</scope>
    <source>
        <strain evidence="3">DFY28</strain>
    </source>
</reference>
<feature type="transmembrane region" description="Helical" evidence="1">
    <location>
        <begin position="26"/>
        <end position="42"/>
    </location>
</feature>
<evidence type="ECO:0008006" key="4">
    <source>
        <dbReference type="Google" id="ProtNLM"/>
    </source>
</evidence>
<keyword evidence="1" id="KW-0472">Membrane</keyword>
<accession>A0ABW1QY81</accession>
<name>A0ABW1QY81_9ACTN</name>
<organism evidence="2 3">
    <name type="scientific">Nocardioides yefusunii</name>
    <dbReference type="NCBI Taxonomy" id="2500546"/>
    <lineage>
        <taxon>Bacteria</taxon>
        <taxon>Bacillati</taxon>
        <taxon>Actinomycetota</taxon>
        <taxon>Actinomycetes</taxon>
        <taxon>Propionibacteriales</taxon>
        <taxon>Nocardioidaceae</taxon>
        <taxon>Nocardioides</taxon>
    </lineage>
</organism>
<keyword evidence="3" id="KW-1185">Reference proteome</keyword>
<protein>
    <recommendedName>
        <fullName evidence="4">LPXTG cell wall anchor domain-containing protein</fullName>
    </recommendedName>
</protein>
<evidence type="ECO:0000313" key="2">
    <source>
        <dbReference type="EMBL" id="MFC6153580.1"/>
    </source>
</evidence>
<dbReference type="Proteomes" id="UP001596098">
    <property type="component" value="Unassembled WGS sequence"/>
</dbReference>
<evidence type="ECO:0000256" key="1">
    <source>
        <dbReference type="SAM" id="Phobius"/>
    </source>
</evidence>
<keyword evidence="1" id="KW-1133">Transmembrane helix</keyword>
<dbReference type="RefSeq" id="WP_164878704.1">
    <property type="nucleotide sequence ID" value="NZ_CP034929.1"/>
</dbReference>